<dbReference type="InterPro" id="IPR036815">
    <property type="entry name" value="14-3-3_dom_sf"/>
</dbReference>
<reference evidence="3 4" key="1">
    <citation type="submission" date="2024-02" db="EMBL/GenBank/DDBJ databases">
        <title>De novo assembly and annotation of 12 fungi associated with fruit tree decline syndrome in Ontario, Canada.</title>
        <authorList>
            <person name="Sulman M."/>
            <person name="Ellouze W."/>
            <person name="Ilyukhin E."/>
        </authorList>
    </citation>
    <scope>NUCLEOTIDE SEQUENCE [LARGE SCALE GENOMIC DNA]</scope>
    <source>
        <strain evidence="3 4">M1-105</strain>
    </source>
</reference>
<proteinExistence type="predicted"/>
<feature type="coiled-coil region" evidence="1">
    <location>
        <begin position="611"/>
        <end position="679"/>
    </location>
</feature>
<dbReference type="SUPFAM" id="SSF48445">
    <property type="entry name" value="14-3-3 protein"/>
    <property type="match status" value="1"/>
</dbReference>
<dbReference type="EMBL" id="JAJVDC020000050">
    <property type="protein sequence ID" value="KAL1629866.1"/>
    <property type="molecule type" value="Genomic_DNA"/>
</dbReference>
<dbReference type="Gene3D" id="1.20.190.20">
    <property type="entry name" value="14-3-3 domain"/>
    <property type="match status" value="1"/>
</dbReference>
<feature type="compositionally biased region" description="Pro residues" evidence="2">
    <location>
        <begin position="224"/>
        <end position="235"/>
    </location>
</feature>
<sequence>MASSDVDLKHLARVAVAIEPKNPILAASLRQIEGNSIMLAPRLYRARKMRKLDTSRDTKSLSNYQHILWLAREGLSILEVDVLPYTQQGQYGAEAAILTAKLRASFLHIFALFHNQPPVTKTDPRSSPATTKPDPRAPATAAPPVTAPAGGKGHRYTSSKGSSGSDPQTPPRANQSKLKDPGNVGRTTGLRDPVGSITSETSFVTNPYATNNPARSSNGAVQSPQPPPGLPGLPSAPRPSAFILPPLNFLPMAESYFANASRLAAAYMPGSHPLRLSVEVEHCAFIWDCLHDHQYARRLARHTIREVYHAKEGMDDEDFEDAAKMVDHLGKVMKRKSIDTTPKMVGSGTPPGAKDGSPATKQEWMEREARAVGGGLRGFAHVQGQLARLNESLNPFETNGSFQGLPDLVLAEDLLEEIRGYDGTKEPVENEDEDWSVRYHPDSFRMRKIGGPARNFPPNGTIVDYELVPKYDVSLVAGLLRAVAPAGERFIAERIVLRGGGPIDLPDAPASPARLAAARAAAHGPAAATTTEAAKGDEEELPEYDWSPRVWRHGGEMLKPAPFVADLRRQAKLSAVAPPAVGAPPGAPRLTAVRPVEVSTGSGGPVRISLAGIEEESRGEWEEEMEKLEAEIRLEMEVQEMGVWGRVVVEEMAEEKDLLLRQEIEAEMAEQEMDEVEMGVVEVVWREIGALKARGVMPCSFSAQGVVKVSG</sequence>
<protein>
    <recommendedName>
        <fullName evidence="5">14-3-3-like protein</fullName>
    </recommendedName>
</protein>
<organism evidence="3 4">
    <name type="scientific">Neofusicoccum ribis</name>
    <dbReference type="NCBI Taxonomy" id="45134"/>
    <lineage>
        <taxon>Eukaryota</taxon>
        <taxon>Fungi</taxon>
        <taxon>Dikarya</taxon>
        <taxon>Ascomycota</taxon>
        <taxon>Pezizomycotina</taxon>
        <taxon>Dothideomycetes</taxon>
        <taxon>Dothideomycetes incertae sedis</taxon>
        <taxon>Botryosphaeriales</taxon>
        <taxon>Botryosphaeriaceae</taxon>
        <taxon>Neofusicoccum</taxon>
    </lineage>
</organism>
<evidence type="ECO:0008006" key="5">
    <source>
        <dbReference type="Google" id="ProtNLM"/>
    </source>
</evidence>
<keyword evidence="1" id="KW-0175">Coiled coil</keyword>
<name>A0ABR3SUE7_9PEZI</name>
<feature type="compositionally biased region" description="Polar residues" evidence="2">
    <location>
        <begin position="158"/>
        <end position="176"/>
    </location>
</feature>
<evidence type="ECO:0000313" key="3">
    <source>
        <dbReference type="EMBL" id="KAL1629866.1"/>
    </source>
</evidence>
<feature type="region of interest" description="Disordered" evidence="2">
    <location>
        <begin position="340"/>
        <end position="359"/>
    </location>
</feature>
<feature type="compositionally biased region" description="Polar residues" evidence="2">
    <location>
        <begin position="196"/>
        <end position="221"/>
    </location>
</feature>
<evidence type="ECO:0000256" key="2">
    <source>
        <dbReference type="SAM" id="MobiDB-lite"/>
    </source>
</evidence>
<accession>A0ABR3SUE7</accession>
<evidence type="ECO:0000256" key="1">
    <source>
        <dbReference type="SAM" id="Coils"/>
    </source>
</evidence>
<feature type="region of interest" description="Disordered" evidence="2">
    <location>
        <begin position="117"/>
        <end position="235"/>
    </location>
</feature>
<feature type="compositionally biased region" description="Low complexity" evidence="2">
    <location>
        <begin position="128"/>
        <end position="149"/>
    </location>
</feature>
<dbReference type="Proteomes" id="UP001521116">
    <property type="component" value="Unassembled WGS sequence"/>
</dbReference>
<evidence type="ECO:0000313" key="4">
    <source>
        <dbReference type="Proteomes" id="UP001521116"/>
    </source>
</evidence>
<keyword evidence="4" id="KW-1185">Reference proteome</keyword>
<gene>
    <name evidence="3" type="ORF">SLS56_005135</name>
</gene>
<comment type="caution">
    <text evidence="3">The sequence shown here is derived from an EMBL/GenBank/DDBJ whole genome shotgun (WGS) entry which is preliminary data.</text>
</comment>